<evidence type="ECO:0000256" key="1">
    <source>
        <dbReference type="SAM" id="MobiDB-lite"/>
    </source>
</evidence>
<comment type="caution">
    <text evidence="2">The sequence shown here is derived from an EMBL/GenBank/DDBJ whole genome shotgun (WGS) entry which is preliminary data.</text>
</comment>
<evidence type="ECO:0000313" key="2">
    <source>
        <dbReference type="EMBL" id="GIQ81440.1"/>
    </source>
</evidence>
<feature type="region of interest" description="Disordered" evidence="1">
    <location>
        <begin position="1"/>
        <end position="23"/>
    </location>
</feature>
<gene>
    <name evidence="2" type="ORF">KIPB_002399</name>
</gene>
<dbReference type="AlphaFoldDB" id="A0A9K3CSE6"/>
<keyword evidence="3" id="KW-1185">Reference proteome</keyword>
<protein>
    <submittedName>
        <fullName evidence="2">Uncharacterized protein</fullName>
    </submittedName>
</protein>
<reference evidence="2 3" key="1">
    <citation type="journal article" date="2018" name="PLoS ONE">
        <title>The draft genome of Kipferlia bialata reveals reductive genome evolution in fornicate parasites.</title>
        <authorList>
            <person name="Tanifuji G."/>
            <person name="Takabayashi S."/>
            <person name="Kume K."/>
            <person name="Takagi M."/>
            <person name="Nakayama T."/>
            <person name="Kamikawa R."/>
            <person name="Inagaki Y."/>
            <person name="Hashimoto T."/>
        </authorList>
    </citation>
    <scope>NUCLEOTIDE SEQUENCE [LARGE SCALE GENOMIC DNA]</scope>
    <source>
        <strain evidence="2">NY0173</strain>
    </source>
</reference>
<proteinExistence type="predicted"/>
<name>A0A9K3CSE6_9EUKA</name>
<dbReference type="Proteomes" id="UP000265618">
    <property type="component" value="Unassembled WGS sequence"/>
</dbReference>
<evidence type="ECO:0000313" key="3">
    <source>
        <dbReference type="Proteomes" id="UP000265618"/>
    </source>
</evidence>
<organism evidence="2 3">
    <name type="scientific">Kipferlia bialata</name>
    <dbReference type="NCBI Taxonomy" id="797122"/>
    <lineage>
        <taxon>Eukaryota</taxon>
        <taxon>Metamonada</taxon>
        <taxon>Carpediemonas-like organisms</taxon>
        <taxon>Kipferlia</taxon>
    </lineage>
</organism>
<accession>A0A9K3CSE6</accession>
<dbReference type="EMBL" id="BDIP01000394">
    <property type="protein sequence ID" value="GIQ81440.1"/>
    <property type="molecule type" value="Genomic_DNA"/>
</dbReference>
<sequence>MSPRGVSGAEGTQGSAEETTYPPPIFLEKAEFMGLKQEERIEILATNGVMIDWYATRHRVKTSSERELERMLDMYWWQQAERRRILAAHLRHNTLKEYPECEDDVEYWASETDRLTGGEFDCLRRELKELTLEDLKLIEGPEEQ</sequence>